<dbReference type="PANTHER" id="PTHR11751:SF373">
    <property type="entry name" value="GLUTAMATE--GLYOXYLATE AMINOTRANSFERASE 2"/>
    <property type="match status" value="1"/>
</dbReference>
<name>A0A5J5AGU3_9ASTE</name>
<evidence type="ECO:0000313" key="9">
    <source>
        <dbReference type="EMBL" id="KAA8529408.1"/>
    </source>
</evidence>
<evidence type="ECO:0000256" key="5">
    <source>
        <dbReference type="ARBA" id="ARBA00022898"/>
    </source>
</evidence>
<evidence type="ECO:0000256" key="3">
    <source>
        <dbReference type="ARBA" id="ARBA00022576"/>
    </source>
</evidence>
<dbReference type="GO" id="GO:0042853">
    <property type="term" value="P:L-alanine catabolic process"/>
    <property type="evidence" value="ECO:0007669"/>
    <property type="project" value="UniProtKB-UniPathway"/>
</dbReference>
<dbReference type="GO" id="GO:0008453">
    <property type="term" value="F:alanine-glyoxylate transaminase activity"/>
    <property type="evidence" value="ECO:0007669"/>
    <property type="project" value="TreeGrafter"/>
</dbReference>
<dbReference type="GO" id="GO:0004021">
    <property type="term" value="F:L-alanine:2-oxoglutarate aminotransferase activity"/>
    <property type="evidence" value="ECO:0007669"/>
    <property type="project" value="TreeGrafter"/>
</dbReference>
<keyword evidence="5" id="KW-0663">Pyridoxal phosphate</keyword>
<evidence type="ECO:0000259" key="8">
    <source>
        <dbReference type="Pfam" id="PF00155"/>
    </source>
</evidence>
<protein>
    <recommendedName>
        <fullName evidence="8">Aminotransferase class I/classII large domain-containing protein</fullName>
    </recommendedName>
</protein>
<comment type="cofactor">
    <cofactor evidence="1">
        <name>pyridoxal 5'-phosphate</name>
        <dbReference type="ChEBI" id="CHEBI:597326"/>
    </cofactor>
</comment>
<comment type="similarity">
    <text evidence="7">Belongs to the class-I pyridoxal-phosphate-dependent aminotransferase family. Alanine aminotransferase subfamily.</text>
</comment>
<dbReference type="GO" id="GO:0009853">
    <property type="term" value="P:photorespiration"/>
    <property type="evidence" value="ECO:0007669"/>
    <property type="project" value="TreeGrafter"/>
</dbReference>
<reference evidence="9 10" key="1">
    <citation type="submission" date="2019-09" db="EMBL/GenBank/DDBJ databases">
        <title>A chromosome-level genome assembly of the Chinese tupelo Nyssa sinensis.</title>
        <authorList>
            <person name="Yang X."/>
            <person name="Kang M."/>
            <person name="Yang Y."/>
            <person name="Xiong H."/>
            <person name="Wang M."/>
            <person name="Zhang Z."/>
            <person name="Wang Z."/>
            <person name="Wu H."/>
            <person name="Ma T."/>
            <person name="Liu J."/>
            <person name="Xi Z."/>
        </authorList>
    </citation>
    <scope>NUCLEOTIDE SEQUENCE [LARGE SCALE GENOMIC DNA]</scope>
    <source>
        <strain evidence="9">J267</strain>
        <tissue evidence="9">Leaf</tissue>
    </source>
</reference>
<evidence type="ECO:0000256" key="2">
    <source>
        <dbReference type="ARBA" id="ARBA00011738"/>
    </source>
</evidence>
<evidence type="ECO:0000256" key="4">
    <source>
        <dbReference type="ARBA" id="ARBA00022679"/>
    </source>
</evidence>
<dbReference type="Pfam" id="PF00155">
    <property type="entry name" value="Aminotran_1_2"/>
    <property type="match status" value="1"/>
</dbReference>
<proteinExistence type="inferred from homology"/>
<dbReference type="PANTHER" id="PTHR11751">
    <property type="entry name" value="ALANINE AMINOTRANSFERASE"/>
    <property type="match status" value="1"/>
</dbReference>
<feature type="domain" description="Aminotransferase class I/classII large" evidence="8">
    <location>
        <begin position="42"/>
        <end position="126"/>
    </location>
</feature>
<dbReference type="EMBL" id="CM018044">
    <property type="protein sequence ID" value="KAA8529408.1"/>
    <property type="molecule type" value="Genomic_DNA"/>
</dbReference>
<dbReference type="InterPro" id="IPR045088">
    <property type="entry name" value="ALAT1/2-like"/>
</dbReference>
<keyword evidence="4" id="KW-0808">Transferase</keyword>
<dbReference type="InterPro" id="IPR015421">
    <property type="entry name" value="PyrdxlP-dep_Trfase_major"/>
</dbReference>
<evidence type="ECO:0000256" key="7">
    <source>
        <dbReference type="ARBA" id="ARBA00025785"/>
    </source>
</evidence>
<dbReference type="UniPathway" id="UPA00528">
    <property type="reaction ID" value="UER00586"/>
</dbReference>
<dbReference type="SUPFAM" id="SSF53383">
    <property type="entry name" value="PLP-dependent transferases"/>
    <property type="match status" value="1"/>
</dbReference>
<comment type="pathway">
    <text evidence="6">Photosynthesis; C4 acid pathway.</text>
</comment>
<dbReference type="Gene3D" id="3.40.640.10">
    <property type="entry name" value="Type I PLP-dependent aspartate aminotransferase-like (Major domain)"/>
    <property type="match status" value="1"/>
</dbReference>
<dbReference type="OrthoDB" id="1732682at2759"/>
<dbReference type="InterPro" id="IPR004839">
    <property type="entry name" value="Aminotransferase_I/II_large"/>
</dbReference>
<evidence type="ECO:0000313" key="10">
    <source>
        <dbReference type="Proteomes" id="UP000325577"/>
    </source>
</evidence>
<dbReference type="GO" id="GO:0030170">
    <property type="term" value="F:pyridoxal phosphate binding"/>
    <property type="evidence" value="ECO:0007669"/>
    <property type="project" value="InterPro"/>
</dbReference>
<gene>
    <name evidence="9" type="ORF">F0562_033793</name>
</gene>
<organism evidence="9 10">
    <name type="scientific">Nyssa sinensis</name>
    <dbReference type="NCBI Taxonomy" id="561372"/>
    <lineage>
        <taxon>Eukaryota</taxon>
        <taxon>Viridiplantae</taxon>
        <taxon>Streptophyta</taxon>
        <taxon>Embryophyta</taxon>
        <taxon>Tracheophyta</taxon>
        <taxon>Spermatophyta</taxon>
        <taxon>Magnoliopsida</taxon>
        <taxon>eudicotyledons</taxon>
        <taxon>Gunneridae</taxon>
        <taxon>Pentapetalae</taxon>
        <taxon>asterids</taxon>
        <taxon>Cornales</taxon>
        <taxon>Nyssaceae</taxon>
        <taxon>Nyssa</taxon>
    </lineage>
</organism>
<keyword evidence="10" id="KW-1185">Reference proteome</keyword>
<dbReference type="Proteomes" id="UP000325577">
    <property type="component" value="Linkage Group LG20"/>
</dbReference>
<comment type="subunit">
    <text evidence="2">Homodimer.</text>
</comment>
<dbReference type="InterPro" id="IPR015424">
    <property type="entry name" value="PyrdxlP-dep_Trfase"/>
</dbReference>
<dbReference type="GO" id="GO:0047958">
    <property type="term" value="F:glycine:2-oxoglutarate aminotransferase activity"/>
    <property type="evidence" value="ECO:0007669"/>
    <property type="project" value="TreeGrafter"/>
</dbReference>
<dbReference type="AlphaFoldDB" id="A0A5J5AGU3"/>
<accession>A0A5J5AGU3</accession>
<keyword evidence="3" id="KW-0032">Aminotransferase</keyword>
<evidence type="ECO:0000256" key="1">
    <source>
        <dbReference type="ARBA" id="ARBA00001933"/>
    </source>
</evidence>
<dbReference type="UniPathway" id="UPA00322"/>
<evidence type="ECO:0000256" key="6">
    <source>
        <dbReference type="ARBA" id="ARBA00025709"/>
    </source>
</evidence>
<sequence>MKLCLHTFSANTEEQNRFFRGPYKLWPSLLFFPTSFAHSHEGAYSDSRGLPGVTKEVADFIGRRDGYPSDPELIFLTDGASKGVMQILNTIIRDERDGVLVPVPQYPLHSAAIALFGGSLVPYYLEETGKLVPVPHSPLA</sequence>